<feature type="transmembrane region" description="Helical" evidence="5">
    <location>
        <begin position="89"/>
        <end position="107"/>
    </location>
</feature>
<feature type="transmembrane region" description="Helical" evidence="5">
    <location>
        <begin position="295"/>
        <end position="316"/>
    </location>
</feature>
<evidence type="ECO:0000259" key="6">
    <source>
        <dbReference type="PROSITE" id="PS50850"/>
    </source>
</evidence>
<dbReference type="Gene3D" id="1.20.1250.20">
    <property type="entry name" value="MFS general substrate transporter like domains"/>
    <property type="match status" value="1"/>
</dbReference>
<dbReference type="PROSITE" id="PS50850">
    <property type="entry name" value="MFS"/>
    <property type="match status" value="1"/>
</dbReference>
<evidence type="ECO:0000256" key="1">
    <source>
        <dbReference type="ARBA" id="ARBA00004141"/>
    </source>
</evidence>
<dbReference type="Pfam" id="PF07690">
    <property type="entry name" value="MFS_1"/>
    <property type="match status" value="1"/>
</dbReference>
<dbReference type="InterPro" id="IPR036259">
    <property type="entry name" value="MFS_trans_sf"/>
</dbReference>
<dbReference type="PROSITE" id="PS00217">
    <property type="entry name" value="SUGAR_TRANSPORT_2"/>
    <property type="match status" value="1"/>
</dbReference>
<dbReference type="PANTHER" id="PTHR23508:SF10">
    <property type="entry name" value="CARBOXYLIC ACID TRANSPORTER PROTEIN HOMOLOG"/>
    <property type="match status" value="1"/>
</dbReference>
<feature type="transmembrane region" description="Helical" evidence="5">
    <location>
        <begin position="323"/>
        <end position="344"/>
    </location>
</feature>
<dbReference type="EMBL" id="AB062679">
    <property type="protein sequence ID" value="BAB78523.1"/>
    <property type="molecule type" value="Genomic_DNA"/>
</dbReference>
<feature type="transmembrane region" description="Helical" evidence="5">
    <location>
        <begin position="146"/>
        <end position="170"/>
    </location>
</feature>
<reference evidence="7" key="1">
    <citation type="journal article" date="2002" name="J. Bacteriol.">
        <title>Novel 2,4-dichlorophenoxyacetic acid degradation genes from oligotrophic Bradyrhizobium sp. strain HW13 isolated from a pristine environment.</title>
        <authorList>
            <person name="Kitagawa W."/>
            <person name="Takami S."/>
            <person name="Miyauchi K."/>
            <person name="Masai E."/>
            <person name="Kamagata Y."/>
            <person name="Tiedje J.M."/>
            <person name="Fukuda M."/>
        </authorList>
    </citation>
    <scope>NUCLEOTIDE SEQUENCE</scope>
    <source>
        <strain evidence="7">HW13</strain>
    </source>
</reference>
<proteinExistence type="predicted"/>
<sequence>MSIVNIAEVIESQTLNRKVVSLLLLSFLIMLCDGYDLQTISFASPSIVADWGIEKSAFGFVFTAGALGIMVGGFLFGSLADRIGRRPSFIIGTLLFSVMTLSTVLATTVTHLAVFRFIAGLGIGGVTPICFALNVEYVPKRFRATVVAVVMIGYMIGTGIGGILAAWLVPQHGWHVLFYIGGVAPLALMPLLVFALPESIKYLLLSNEHSKSVPLLVNALCPAAGATSDTRFVLDDTEDQAKLGSWKEIILSLFKGRLRRVTPVLWISFIASNMTVFLLAFWIPLITVSTGRSASLAAIGLTLYSLGGAFGGLLASRIVDMRGVAAVALIPLIASAVIIATGALEFSDAGFLTMMGVIGFFVFGGHLALMSVTGMFYPNSNRASGAGWALSVGKLGAIFGPALAGFVIASHPPLIDLFLIAAAPLPIVALGFFMLGRLGGAQAVATRAEDGGQANVEKPVLVHGSAS</sequence>
<dbReference type="SUPFAM" id="SSF103473">
    <property type="entry name" value="MFS general substrate transporter"/>
    <property type="match status" value="1"/>
</dbReference>
<dbReference type="InterPro" id="IPR011701">
    <property type="entry name" value="MFS"/>
</dbReference>
<feature type="transmembrane region" description="Helical" evidence="5">
    <location>
        <begin position="19"/>
        <end position="37"/>
    </location>
</feature>
<keyword evidence="3 5" id="KW-1133">Transmembrane helix</keyword>
<keyword evidence="2 5" id="KW-0812">Transmembrane</keyword>
<feature type="transmembrane region" description="Helical" evidence="5">
    <location>
        <begin position="113"/>
        <end position="134"/>
    </location>
</feature>
<feature type="transmembrane region" description="Helical" evidence="5">
    <location>
        <begin position="388"/>
        <end position="408"/>
    </location>
</feature>
<feature type="transmembrane region" description="Helical" evidence="5">
    <location>
        <begin position="264"/>
        <end position="283"/>
    </location>
</feature>
<name>Q8VUZ0_9BRAD</name>
<organism evidence="7">
    <name type="scientific">Bradyrhizobium sp. HW13</name>
    <dbReference type="NCBI Taxonomy" id="161773"/>
    <lineage>
        <taxon>Bacteria</taxon>
        <taxon>Pseudomonadati</taxon>
        <taxon>Pseudomonadota</taxon>
        <taxon>Alphaproteobacteria</taxon>
        <taxon>Hyphomicrobiales</taxon>
        <taxon>Nitrobacteraceae</taxon>
        <taxon>Bradyrhizobium</taxon>
    </lineage>
</organism>
<evidence type="ECO:0000313" key="7">
    <source>
        <dbReference type="EMBL" id="BAB78523.1"/>
    </source>
</evidence>
<evidence type="ECO:0000256" key="2">
    <source>
        <dbReference type="ARBA" id="ARBA00022692"/>
    </source>
</evidence>
<dbReference type="GO" id="GO:0046943">
    <property type="term" value="F:carboxylic acid transmembrane transporter activity"/>
    <property type="evidence" value="ECO:0007669"/>
    <property type="project" value="TreeGrafter"/>
</dbReference>
<keyword evidence="4 5" id="KW-0472">Membrane</keyword>
<dbReference type="TCDB" id="2.A.1.15.14">
    <property type="family name" value="the major facilitator superfamily (mfs)"/>
</dbReference>
<accession>Q8VUZ0</accession>
<dbReference type="InterPro" id="IPR020846">
    <property type="entry name" value="MFS_dom"/>
</dbReference>
<dbReference type="InterPro" id="IPR005829">
    <property type="entry name" value="Sugar_transporter_CS"/>
</dbReference>
<comment type="subcellular location">
    <subcellularLocation>
        <location evidence="1">Membrane</location>
        <topology evidence="1">Multi-pass membrane protein</topology>
    </subcellularLocation>
</comment>
<feature type="transmembrane region" description="Helical" evidence="5">
    <location>
        <begin position="414"/>
        <end position="435"/>
    </location>
</feature>
<feature type="transmembrane region" description="Helical" evidence="5">
    <location>
        <begin position="57"/>
        <end position="77"/>
    </location>
</feature>
<feature type="transmembrane region" description="Helical" evidence="5">
    <location>
        <begin position="176"/>
        <end position="196"/>
    </location>
</feature>
<dbReference type="AlphaFoldDB" id="Q8VUZ0"/>
<evidence type="ECO:0000256" key="3">
    <source>
        <dbReference type="ARBA" id="ARBA00022989"/>
    </source>
</evidence>
<gene>
    <name evidence="7" type="primary">cadK</name>
</gene>
<evidence type="ECO:0000256" key="5">
    <source>
        <dbReference type="SAM" id="Phobius"/>
    </source>
</evidence>
<protein>
    <submittedName>
        <fullName evidence="7">2,4-D transporter</fullName>
    </submittedName>
</protein>
<dbReference type="GO" id="GO:0005886">
    <property type="term" value="C:plasma membrane"/>
    <property type="evidence" value="ECO:0007669"/>
    <property type="project" value="TreeGrafter"/>
</dbReference>
<feature type="transmembrane region" description="Helical" evidence="5">
    <location>
        <begin position="350"/>
        <end position="376"/>
    </location>
</feature>
<feature type="domain" description="Major facilitator superfamily (MFS) profile" evidence="6">
    <location>
        <begin position="22"/>
        <end position="440"/>
    </location>
</feature>
<dbReference type="PANTHER" id="PTHR23508">
    <property type="entry name" value="CARBOXYLIC ACID TRANSPORTER PROTEIN HOMOLOG"/>
    <property type="match status" value="1"/>
</dbReference>
<evidence type="ECO:0000256" key="4">
    <source>
        <dbReference type="ARBA" id="ARBA00023136"/>
    </source>
</evidence>